<reference evidence="2" key="1">
    <citation type="journal article" date="2019" name="Int. J. Syst. Evol. Microbiol.">
        <title>The Global Catalogue of Microorganisms (GCM) 10K type strain sequencing project: providing services to taxonomists for standard genome sequencing and annotation.</title>
        <authorList>
            <consortium name="The Broad Institute Genomics Platform"/>
            <consortium name="The Broad Institute Genome Sequencing Center for Infectious Disease"/>
            <person name="Wu L."/>
            <person name="Ma J."/>
        </authorList>
    </citation>
    <scope>NUCLEOTIDE SEQUENCE [LARGE SCALE GENOMIC DNA]</scope>
    <source>
        <strain evidence="2">CCUG 57113</strain>
    </source>
</reference>
<accession>A0ABW0M2B5</accession>
<evidence type="ECO:0008006" key="3">
    <source>
        <dbReference type="Google" id="ProtNLM"/>
    </source>
</evidence>
<protein>
    <recommendedName>
        <fullName evidence="3">DinB-like domain-containing protein</fullName>
    </recommendedName>
</protein>
<dbReference type="InterPro" id="IPR034660">
    <property type="entry name" value="DinB/YfiT-like"/>
</dbReference>
<evidence type="ECO:0000313" key="2">
    <source>
        <dbReference type="Proteomes" id="UP001596105"/>
    </source>
</evidence>
<organism evidence="1 2">
    <name type="scientific">Cohnella suwonensis</name>
    <dbReference type="NCBI Taxonomy" id="696072"/>
    <lineage>
        <taxon>Bacteria</taxon>
        <taxon>Bacillati</taxon>
        <taxon>Bacillota</taxon>
        <taxon>Bacilli</taxon>
        <taxon>Bacillales</taxon>
        <taxon>Paenibacillaceae</taxon>
        <taxon>Cohnella</taxon>
    </lineage>
</organism>
<gene>
    <name evidence="1" type="ORF">ACFPPD_26745</name>
</gene>
<dbReference type="EMBL" id="JBHSMH010000120">
    <property type="protein sequence ID" value="MFC5472288.1"/>
    <property type="molecule type" value="Genomic_DNA"/>
</dbReference>
<keyword evidence="2" id="KW-1185">Reference proteome</keyword>
<name>A0ABW0M2B5_9BACL</name>
<dbReference type="RefSeq" id="WP_209749795.1">
    <property type="nucleotide sequence ID" value="NZ_JBHSMH010000120.1"/>
</dbReference>
<dbReference type="SUPFAM" id="SSF109854">
    <property type="entry name" value="DinB/YfiT-like putative metalloenzymes"/>
    <property type="match status" value="1"/>
</dbReference>
<sequence>MSDLSLLRHFIATLRYRGSKAILDAPEHYADYEAGFGVRSPIDILSHMSDVIRYAQSVICSDVQPAKKRGTWSDEVSFFLAELDRLDRLIQECGLPNDGGRIAEQLLQGPLADAMTHVGQLAMLRRMAGDAIPKENFFRAPISADNPGPPND</sequence>
<comment type="caution">
    <text evidence="1">The sequence shown here is derived from an EMBL/GenBank/DDBJ whole genome shotgun (WGS) entry which is preliminary data.</text>
</comment>
<evidence type="ECO:0000313" key="1">
    <source>
        <dbReference type="EMBL" id="MFC5472288.1"/>
    </source>
</evidence>
<dbReference type="Proteomes" id="UP001596105">
    <property type="component" value="Unassembled WGS sequence"/>
</dbReference>
<proteinExistence type="predicted"/>